<dbReference type="SUPFAM" id="SSF52058">
    <property type="entry name" value="L domain-like"/>
    <property type="match status" value="1"/>
</dbReference>
<feature type="transmembrane region" description="Helical" evidence="1">
    <location>
        <begin position="127"/>
        <end position="148"/>
    </location>
</feature>
<feature type="transmembrane region" description="Helical" evidence="1">
    <location>
        <begin position="82"/>
        <end position="106"/>
    </location>
</feature>
<dbReference type="PANTHER" id="PTHR36766:SF30">
    <property type="entry name" value="TIR-NBS TYPE DISEASE RESISTANCE PROTEIN-RELATED"/>
    <property type="match status" value="1"/>
</dbReference>
<dbReference type="OrthoDB" id="10692264at2759"/>
<name>A0A8J5XG74_DIALT</name>
<dbReference type="Proteomes" id="UP000751190">
    <property type="component" value="Unassembled WGS sequence"/>
</dbReference>
<evidence type="ECO:0000256" key="1">
    <source>
        <dbReference type="SAM" id="Phobius"/>
    </source>
</evidence>
<keyword evidence="1" id="KW-0472">Membrane</keyword>
<feature type="transmembrane region" description="Helical" evidence="1">
    <location>
        <begin position="486"/>
        <end position="511"/>
    </location>
</feature>
<dbReference type="InterPro" id="IPR032675">
    <property type="entry name" value="LRR_dom_sf"/>
</dbReference>
<protein>
    <submittedName>
        <fullName evidence="2">Uncharacterized protein</fullName>
    </submittedName>
</protein>
<keyword evidence="3" id="KW-1185">Reference proteome</keyword>
<evidence type="ECO:0000313" key="2">
    <source>
        <dbReference type="EMBL" id="KAG8460189.1"/>
    </source>
</evidence>
<evidence type="ECO:0000313" key="3">
    <source>
        <dbReference type="Proteomes" id="UP000751190"/>
    </source>
</evidence>
<comment type="caution">
    <text evidence="2">The sequence shown here is derived from an EMBL/GenBank/DDBJ whole genome shotgun (WGS) entry which is preliminary data.</text>
</comment>
<organism evidence="2 3">
    <name type="scientific">Diacronema lutheri</name>
    <name type="common">Unicellular marine alga</name>
    <name type="synonym">Monochrysis lutheri</name>
    <dbReference type="NCBI Taxonomy" id="2081491"/>
    <lineage>
        <taxon>Eukaryota</taxon>
        <taxon>Haptista</taxon>
        <taxon>Haptophyta</taxon>
        <taxon>Pavlovophyceae</taxon>
        <taxon>Pavlovales</taxon>
        <taxon>Pavlovaceae</taxon>
        <taxon>Diacronema</taxon>
    </lineage>
</organism>
<keyword evidence="1" id="KW-1133">Transmembrane helix</keyword>
<dbReference type="PANTHER" id="PTHR36766">
    <property type="entry name" value="PLANT BROAD-SPECTRUM MILDEW RESISTANCE PROTEIN RPW8"/>
    <property type="match status" value="1"/>
</dbReference>
<proteinExistence type="predicted"/>
<dbReference type="AlphaFoldDB" id="A0A8J5XG74"/>
<sequence length="539" mass="56307">MSGDGGTDELKVVRKQMRAHGERTLDGEPVELAATIVVTGWHALDPGLATMHSSTCCTCKPCALNRCAIEGGGAPLRLAVSTIALCALACTYAVVLLGVVWGWALAKQRDAGANSVRRNAAARRRSCNCGMMVALTMCARMAPGAAFVTTLTSECSNQDFCTVTNGATSIEVGSALGNLAGLRTLNIASCPTLVTIGDLGSLTMMTNLSITTNHDLTSISGFGSLTNVHTVFVSANDNLLSLPSMSAFSSLKKLTIQNNPMMQALPQLSTRPETLIIGGMTTLTTLPSFSGLTRLITLTVTSNPMLSTIPSVSGLNALANLRVEDNMDLTGISIADVSSLMSSPGSLVASKLTLNTVCDTTLDERTETEGEIVMGGDVSAWTAGKKGAFERAGTRILNAEVRLVRVTAASVLVNFIAYAYKGVYIDELSVAAKLRNATIVRRLKEALAQETGSTVESDPRVIKTTVFAFSTSGELVGRATFARTSAIVGGVLGGFFGVVLLVSLALGIVCCRRRQAVAKSRSSTPVRGLQATAVPTGRV</sequence>
<accession>A0A8J5XG74</accession>
<dbReference type="EMBL" id="JAGTXO010000034">
    <property type="protein sequence ID" value="KAG8460189.1"/>
    <property type="molecule type" value="Genomic_DNA"/>
</dbReference>
<dbReference type="Gene3D" id="3.80.10.10">
    <property type="entry name" value="Ribonuclease Inhibitor"/>
    <property type="match status" value="1"/>
</dbReference>
<keyword evidence="1" id="KW-0812">Transmembrane</keyword>
<reference evidence="2" key="1">
    <citation type="submission" date="2021-05" db="EMBL/GenBank/DDBJ databases">
        <title>The genome of the haptophyte Pavlova lutheri (Diacronema luteri, Pavlovales) - a model for lipid biosynthesis in eukaryotic algae.</title>
        <authorList>
            <person name="Hulatt C.J."/>
            <person name="Posewitz M.C."/>
        </authorList>
    </citation>
    <scope>NUCLEOTIDE SEQUENCE</scope>
    <source>
        <strain evidence="2">NIVA-4/92</strain>
    </source>
</reference>
<gene>
    <name evidence="2" type="ORF">KFE25_004437</name>
</gene>